<evidence type="ECO:0000313" key="1">
    <source>
        <dbReference type="EMBL" id="VDL92606.1"/>
    </source>
</evidence>
<sequence length="81" mass="9230">MVSKVLEKQYDAASKSVKRGYLVLLLQFYLKTYFTFEGTMYEQIRGTPMGSPLSGFIAEAVLQKLETGFRKLQANNLDSIR</sequence>
<evidence type="ECO:0000313" key="2">
    <source>
        <dbReference type="Proteomes" id="UP000275846"/>
    </source>
</evidence>
<keyword evidence="2" id="KW-1185">Reference proteome</keyword>
<dbReference type="WBParaSite" id="SSLN_0000641801-mRNA-1">
    <property type="protein sequence ID" value="SSLN_0000641801-mRNA-1"/>
    <property type="gene ID" value="SSLN_0000641801"/>
</dbReference>
<name>A0A183SPS3_SCHSO</name>
<reference evidence="1 2" key="2">
    <citation type="submission" date="2018-11" db="EMBL/GenBank/DDBJ databases">
        <authorList>
            <consortium name="Pathogen Informatics"/>
        </authorList>
    </citation>
    <scope>NUCLEOTIDE SEQUENCE [LARGE SCALE GENOMIC DNA]</scope>
    <source>
        <strain evidence="1 2">NST_G2</strain>
    </source>
</reference>
<proteinExistence type="predicted"/>
<organism evidence="3">
    <name type="scientific">Schistocephalus solidus</name>
    <name type="common">Tapeworm</name>
    <dbReference type="NCBI Taxonomy" id="70667"/>
    <lineage>
        <taxon>Eukaryota</taxon>
        <taxon>Metazoa</taxon>
        <taxon>Spiralia</taxon>
        <taxon>Lophotrochozoa</taxon>
        <taxon>Platyhelminthes</taxon>
        <taxon>Cestoda</taxon>
        <taxon>Eucestoda</taxon>
        <taxon>Diphyllobothriidea</taxon>
        <taxon>Diphyllobothriidae</taxon>
        <taxon>Schistocephalus</taxon>
    </lineage>
</organism>
<evidence type="ECO:0000313" key="3">
    <source>
        <dbReference type="WBParaSite" id="SSLN_0000641801-mRNA-1"/>
    </source>
</evidence>
<protein>
    <submittedName>
        <fullName evidence="3">Reverse transcriptase domain-containing protein</fullName>
    </submittedName>
</protein>
<dbReference type="Proteomes" id="UP000275846">
    <property type="component" value="Unassembled WGS sequence"/>
</dbReference>
<reference evidence="3" key="1">
    <citation type="submission" date="2016-06" db="UniProtKB">
        <authorList>
            <consortium name="WormBaseParasite"/>
        </authorList>
    </citation>
    <scope>IDENTIFICATION</scope>
</reference>
<accession>A0A183SPS3</accession>
<dbReference type="EMBL" id="UYSU01033597">
    <property type="protein sequence ID" value="VDL92606.1"/>
    <property type="molecule type" value="Genomic_DNA"/>
</dbReference>
<gene>
    <name evidence="1" type="ORF">SSLN_LOCUS6221</name>
</gene>
<dbReference type="OrthoDB" id="8963429at2759"/>
<dbReference type="AlphaFoldDB" id="A0A183SPS3"/>